<dbReference type="AlphaFoldDB" id="A0A1W6L4Z8"/>
<evidence type="ECO:0000256" key="2">
    <source>
        <dbReference type="ARBA" id="ARBA00009677"/>
    </source>
</evidence>
<dbReference type="Proteomes" id="UP000193427">
    <property type="component" value="Chromosome"/>
</dbReference>
<name>A0A1W6L4Z8_9BURK</name>
<keyword evidence="8" id="KW-1185">Reference proteome</keyword>
<dbReference type="Pfam" id="PF22692">
    <property type="entry name" value="LlgE_F_G_D1"/>
    <property type="match status" value="1"/>
</dbReference>
<evidence type="ECO:0000259" key="5">
    <source>
        <dbReference type="Pfam" id="PF06429"/>
    </source>
</evidence>
<comment type="subcellular location">
    <subcellularLocation>
        <location evidence="1 4">Bacterial flagellum basal body</location>
    </subcellularLocation>
</comment>
<keyword evidence="3 4" id="KW-0975">Bacterial flagellum</keyword>
<dbReference type="OrthoDB" id="9804559at2"/>
<feature type="domain" description="Flagellar basal-body/hook protein C-terminal" evidence="5">
    <location>
        <begin position="192"/>
        <end position="236"/>
    </location>
</feature>
<comment type="similarity">
    <text evidence="2 4">Belongs to the flagella basal body rod proteins family.</text>
</comment>
<proteinExistence type="inferred from homology"/>
<dbReference type="InterPro" id="IPR037925">
    <property type="entry name" value="FlgE/F/G-like"/>
</dbReference>
<evidence type="ECO:0000256" key="4">
    <source>
        <dbReference type="RuleBase" id="RU362116"/>
    </source>
</evidence>
<dbReference type="InterPro" id="IPR010930">
    <property type="entry name" value="Flg_bb/hook_C_dom"/>
</dbReference>
<reference evidence="7 8" key="1">
    <citation type="submission" date="2016-04" db="EMBL/GenBank/DDBJ databases">
        <title>Complete genome sequence of natural rubber-degrading, novel Gram-negative bacterium, Rhizobacter gummiphilus strain NS21.</title>
        <authorList>
            <person name="Tabata M."/>
            <person name="Kasai D."/>
            <person name="Fukuda M."/>
        </authorList>
    </citation>
    <scope>NUCLEOTIDE SEQUENCE [LARGE SCALE GENOMIC DNA]</scope>
    <source>
        <strain evidence="7 8">NS21</strain>
    </source>
</reference>
<evidence type="ECO:0000313" key="7">
    <source>
        <dbReference type="EMBL" id="ARN19324.1"/>
    </source>
</evidence>
<dbReference type="EMBL" id="CP015118">
    <property type="protein sequence ID" value="ARN19324.1"/>
    <property type="molecule type" value="Genomic_DNA"/>
</dbReference>
<dbReference type="InterPro" id="IPR053967">
    <property type="entry name" value="LlgE_F_G-like_D1"/>
</dbReference>
<dbReference type="SUPFAM" id="SSF117143">
    <property type="entry name" value="Flagellar hook protein flgE"/>
    <property type="match status" value="1"/>
</dbReference>
<dbReference type="RefSeq" id="WP_085749582.1">
    <property type="nucleotide sequence ID" value="NZ_BSPR01000002.1"/>
</dbReference>
<evidence type="ECO:0000259" key="6">
    <source>
        <dbReference type="Pfam" id="PF22692"/>
    </source>
</evidence>
<protein>
    <submittedName>
        <fullName evidence="7">Uncharacterized protein</fullName>
    </submittedName>
</protein>
<dbReference type="KEGG" id="rgu:A4W93_05045"/>
<dbReference type="PANTHER" id="PTHR30435">
    <property type="entry name" value="FLAGELLAR PROTEIN"/>
    <property type="match status" value="1"/>
</dbReference>
<gene>
    <name evidence="7" type="ORF">A4W93_05045</name>
</gene>
<dbReference type="STRING" id="946333.A4W93_05045"/>
<dbReference type="NCBIfam" id="TIGR03506">
    <property type="entry name" value="FlgEFG_subfam"/>
    <property type="match status" value="1"/>
</dbReference>
<dbReference type="InterPro" id="IPR020013">
    <property type="entry name" value="Flagellar_FlgE/F/G"/>
</dbReference>
<dbReference type="GO" id="GO:0071978">
    <property type="term" value="P:bacterial-type flagellum-dependent swarming motility"/>
    <property type="evidence" value="ECO:0007669"/>
    <property type="project" value="TreeGrafter"/>
</dbReference>
<dbReference type="PANTHER" id="PTHR30435:SF19">
    <property type="entry name" value="FLAGELLAR BASAL-BODY ROD PROTEIN FLGG"/>
    <property type="match status" value="1"/>
</dbReference>
<evidence type="ECO:0000313" key="8">
    <source>
        <dbReference type="Proteomes" id="UP000193427"/>
    </source>
</evidence>
<dbReference type="GO" id="GO:0009425">
    <property type="term" value="C:bacterial-type flagellum basal body"/>
    <property type="evidence" value="ECO:0007669"/>
    <property type="project" value="UniProtKB-SubCell"/>
</dbReference>
<feature type="domain" description="Flagellar hook protein FlgE/F/G-like D1" evidence="6">
    <location>
        <begin position="84"/>
        <end position="140"/>
    </location>
</feature>
<accession>A0A1W6L4Z8</accession>
<dbReference type="Pfam" id="PF06429">
    <property type="entry name" value="Flg_bbr_C"/>
    <property type="match status" value="1"/>
</dbReference>
<evidence type="ECO:0000256" key="3">
    <source>
        <dbReference type="ARBA" id="ARBA00023143"/>
    </source>
</evidence>
<evidence type="ECO:0000256" key="1">
    <source>
        <dbReference type="ARBA" id="ARBA00004117"/>
    </source>
</evidence>
<sequence length="241" mass="24645">MSHDLYAITALGLLDGQQRLETISRNAANASVPGYRRQVAASRSFAADLERVDAGGTPVPAAPQARVDLRAGAIALSGRPLDLAIEGGGAYFALSDGTTTWLTRAGSFQVNDDGYLVGERGLKVQGTAGDLRVDGPDVEVTADGRLLRAGVAIGALQLFSPADAAALTSAGGTLLNAATGVVPAAAGAARIRQGALEGSNAGGAADMVELLTLTRQYESLVRVTQGYDDLLGRTIQKLGEV</sequence>
<organism evidence="7 8">
    <name type="scientific">Piscinibacter gummiphilus</name>
    <dbReference type="NCBI Taxonomy" id="946333"/>
    <lineage>
        <taxon>Bacteria</taxon>
        <taxon>Pseudomonadati</taxon>
        <taxon>Pseudomonadota</taxon>
        <taxon>Betaproteobacteria</taxon>
        <taxon>Burkholderiales</taxon>
        <taxon>Sphaerotilaceae</taxon>
        <taxon>Piscinibacter</taxon>
    </lineage>
</organism>